<name>A0A1G6LJ15_9BACT</name>
<evidence type="ECO:0000313" key="9">
    <source>
        <dbReference type="Proteomes" id="UP000199452"/>
    </source>
</evidence>
<dbReference type="Proteomes" id="UP000199452">
    <property type="component" value="Unassembled WGS sequence"/>
</dbReference>
<evidence type="ECO:0000256" key="4">
    <source>
        <dbReference type="ARBA" id="ARBA00022801"/>
    </source>
</evidence>
<dbReference type="PANTHER" id="PTHR30636:SF3">
    <property type="entry name" value="UPF0701 PROTEIN YICC"/>
    <property type="match status" value="1"/>
</dbReference>
<dbReference type="PANTHER" id="PTHR30636">
    <property type="entry name" value="UPF0701 PROTEIN YICC"/>
    <property type="match status" value="1"/>
</dbReference>
<evidence type="ECO:0000259" key="6">
    <source>
        <dbReference type="Pfam" id="PF03755"/>
    </source>
</evidence>
<evidence type="ECO:0000256" key="5">
    <source>
        <dbReference type="ARBA" id="ARBA00035648"/>
    </source>
</evidence>
<dbReference type="GO" id="GO:0016787">
    <property type="term" value="F:hydrolase activity"/>
    <property type="evidence" value="ECO:0007669"/>
    <property type="project" value="UniProtKB-KW"/>
</dbReference>
<gene>
    <name evidence="8" type="ORF">SAMN05216323_103122</name>
</gene>
<dbReference type="STRING" id="1640674.SAMN05216323_103122"/>
<dbReference type="RefSeq" id="WP_092438290.1">
    <property type="nucleotide sequence ID" value="NZ_FMYP01000031.1"/>
</dbReference>
<keyword evidence="2" id="KW-0540">Nuclease</keyword>
<keyword evidence="3" id="KW-0255">Endonuclease</keyword>
<dbReference type="EMBL" id="FMYP01000031">
    <property type="protein sequence ID" value="SDC43183.1"/>
    <property type="molecule type" value="Genomic_DNA"/>
</dbReference>
<organism evidence="8 9">
    <name type="scientific">Williamwhitmania taraxaci</name>
    <dbReference type="NCBI Taxonomy" id="1640674"/>
    <lineage>
        <taxon>Bacteria</taxon>
        <taxon>Pseudomonadati</taxon>
        <taxon>Bacteroidota</taxon>
        <taxon>Bacteroidia</taxon>
        <taxon>Bacteroidales</taxon>
        <taxon>Williamwhitmaniaceae</taxon>
        <taxon>Williamwhitmania</taxon>
    </lineage>
</organism>
<keyword evidence="4" id="KW-0378">Hydrolase</keyword>
<comment type="similarity">
    <text evidence="5">Belongs to the YicC/YloC family.</text>
</comment>
<keyword evidence="9" id="KW-1185">Reference proteome</keyword>
<dbReference type="GO" id="GO:0004521">
    <property type="term" value="F:RNA endonuclease activity"/>
    <property type="evidence" value="ECO:0007669"/>
    <property type="project" value="InterPro"/>
</dbReference>
<feature type="domain" description="Endoribonuclease YicC-like N-terminal" evidence="6">
    <location>
        <begin position="2"/>
        <end position="157"/>
    </location>
</feature>
<feature type="domain" description="Endoribonuclease YicC-like C-terminal" evidence="7">
    <location>
        <begin position="174"/>
        <end position="289"/>
    </location>
</feature>
<dbReference type="InterPro" id="IPR013551">
    <property type="entry name" value="YicC-like_C"/>
</dbReference>
<accession>A0A1G6LJ15</accession>
<comment type="cofactor">
    <cofactor evidence="1">
        <name>a divalent metal cation</name>
        <dbReference type="ChEBI" id="CHEBI:60240"/>
    </cofactor>
</comment>
<dbReference type="InterPro" id="IPR005229">
    <property type="entry name" value="YicC/YloC-like"/>
</dbReference>
<dbReference type="Pfam" id="PF08340">
    <property type="entry name" value="YicC-like_C"/>
    <property type="match status" value="1"/>
</dbReference>
<evidence type="ECO:0000259" key="7">
    <source>
        <dbReference type="Pfam" id="PF08340"/>
    </source>
</evidence>
<reference evidence="8 9" key="1">
    <citation type="submission" date="2016-09" db="EMBL/GenBank/DDBJ databases">
        <authorList>
            <person name="Capua I."/>
            <person name="De Benedictis P."/>
            <person name="Joannis T."/>
            <person name="Lombin L.H."/>
            <person name="Cattoli G."/>
        </authorList>
    </citation>
    <scope>NUCLEOTIDE SEQUENCE [LARGE SCALE GENOMIC DNA]</scope>
    <source>
        <strain evidence="8 9">A7P-90m</strain>
    </source>
</reference>
<evidence type="ECO:0000256" key="1">
    <source>
        <dbReference type="ARBA" id="ARBA00001968"/>
    </source>
</evidence>
<dbReference type="Pfam" id="PF03755">
    <property type="entry name" value="YicC-like_N"/>
    <property type="match status" value="1"/>
</dbReference>
<sequence length="290" mass="33707">MIKSMTGFGKKDAEFSGKKVTVEIKSLNSKQLDLNLKISGVYREKEFELRSLATKEIGRGKVDFSIYMDYSHDDREPIINREIFAAYHRQMINLAKENGIKIKNEPIFQTILKLPDVLKAEKLELIDPEWKVVYEAVLEAINQFNAFRIQEGEALKKDLTARVEAIAQKLEAIEPYEKERIETVRNRLKDAFSELQSQPDPDRFQQELIFYIEKLDVNEEKVRLRNHLKYFISTMNDEDNVGRKLGFIGQEMGREINTLGSKANHAAIQKLVVEMKDELEKIKEQVLNIL</sequence>
<protein>
    <submittedName>
        <fullName evidence="8">TIGR00255 family protein</fullName>
    </submittedName>
</protein>
<proteinExistence type="inferred from homology"/>
<dbReference type="OrthoDB" id="9771229at2"/>
<dbReference type="NCBIfam" id="TIGR00255">
    <property type="entry name" value="YicC/YloC family endoribonuclease"/>
    <property type="match status" value="1"/>
</dbReference>
<dbReference type="AlphaFoldDB" id="A0A1G6LJ15"/>
<evidence type="ECO:0000256" key="2">
    <source>
        <dbReference type="ARBA" id="ARBA00022722"/>
    </source>
</evidence>
<evidence type="ECO:0000313" key="8">
    <source>
        <dbReference type="EMBL" id="SDC43183.1"/>
    </source>
</evidence>
<dbReference type="InterPro" id="IPR013527">
    <property type="entry name" value="YicC-like_N"/>
</dbReference>
<evidence type="ECO:0000256" key="3">
    <source>
        <dbReference type="ARBA" id="ARBA00022759"/>
    </source>
</evidence>